<name>K1RM70_MAGGI</name>
<evidence type="ECO:0000256" key="4">
    <source>
        <dbReference type="ARBA" id="ARBA00023163"/>
    </source>
</evidence>
<dbReference type="SUPFAM" id="SSF56553">
    <property type="entry name" value="Insert subdomain of RNA polymerase alpha subunit"/>
    <property type="match status" value="1"/>
</dbReference>
<dbReference type="InterPro" id="IPR033901">
    <property type="entry name" value="RNAPI/III_AC40"/>
</dbReference>
<dbReference type="NCBIfam" id="NF001988">
    <property type="entry name" value="PRK00783.1"/>
    <property type="match status" value="1"/>
</dbReference>
<evidence type="ECO:0000256" key="2">
    <source>
        <dbReference type="ARBA" id="ARBA00022083"/>
    </source>
</evidence>
<dbReference type="GO" id="GO:0005736">
    <property type="term" value="C:RNA polymerase I complex"/>
    <property type="evidence" value="ECO:0007669"/>
    <property type="project" value="TreeGrafter"/>
</dbReference>
<dbReference type="InterPro" id="IPR003598">
    <property type="entry name" value="Ig_sub2"/>
</dbReference>
<organism evidence="7">
    <name type="scientific">Magallana gigas</name>
    <name type="common">Pacific oyster</name>
    <name type="synonym">Crassostrea gigas</name>
    <dbReference type="NCBI Taxonomy" id="29159"/>
    <lineage>
        <taxon>Eukaryota</taxon>
        <taxon>Metazoa</taxon>
        <taxon>Spiralia</taxon>
        <taxon>Lophotrochozoa</taxon>
        <taxon>Mollusca</taxon>
        <taxon>Bivalvia</taxon>
        <taxon>Autobranchia</taxon>
        <taxon>Pteriomorphia</taxon>
        <taxon>Ostreida</taxon>
        <taxon>Ostreoidea</taxon>
        <taxon>Ostreidae</taxon>
        <taxon>Magallana</taxon>
    </lineage>
</organism>
<dbReference type="FunCoup" id="K1RM70">
    <property type="interactions" value="789"/>
</dbReference>
<evidence type="ECO:0000256" key="3">
    <source>
        <dbReference type="ARBA" id="ARBA00022478"/>
    </source>
</evidence>
<dbReference type="Gene3D" id="2.60.40.10">
    <property type="entry name" value="Immunoglobulins"/>
    <property type="match status" value="1"/>
</dbReference>
<dbReference type="CDD" id="cd07032">
    <property type="entry name" value="RNAP_I_II_AC40"/>
    <property type="match status" value="1"/>
</dbReference>
<dbReference type="HAMAP" id="MF_00320">
    <property type="entry name" value="RNApol_arch_Rpo3"/>
    <property type="match status" value="1"/>
</dbReference>
<reference evidence="7" key="1">
    <citation type="journal article" date="2012" name="Nature">
        <title>The oyster genome reveals stress adaptation and complexity of shell formation.</title>
        <authorList>
            <person name="Zhang G."/>
            <person name="Fang X."/>
            <person name="Guo X."/>
            <person name="Li L."/>
            <person name="Luo R."/>
            <person name="Xu F."/>
            <person name="Yang P."/>
            <person name="Zhang L."/>
            <person name="Wang X."/>
            <person name="Qi H."/>
            <person name="Xiong Z."/>
            <person name="Que H."/>
            <person name="Xie Y."/>
            <person name="Holland P.W."/>
            <person name="Paps J."/>
            <person name="Zhu Y."/>
            <person name="Wu F."/>
            <person name="Chen Y."/>
            <person name="Wang J."/>
            <person name="Peng C."/>
            <person name="Meng J."/>
            <person name="Yang L."/>
            <person name="Liu J."/>
            <person name="Wen B."/>
            <person name="Zhang N."/>
            <person name="Huang Z."/>
            <person name="Zhu Q."/>
            <person name="Feng Y."/>
            <person name="Mount A."/>
            <person name="Hedgecock D."/>
            <person name="Xu Z."/>
            <person name="Liu Y."/>
            <person name="Domazet-Loso T."/>
            <person name="Du Y."/>
            <person name="Sun X."/>
            <person name="Zhang S."/>
            <person name="Liu B."/>
            <person name="Cheng P."/>
            <person name="Jiang X."/>
            <person name="Li J."/>
            <person name="Fan D."/>
            <person name="Wang W."/>
            <person name="Fu W."/>
            <person name="Wang T."/>
            <person name="Wang B."/>
            <person name="Zhang J."/>
            <person name="Peng Z."/>
            <person name="Li Y."/>
            <person name="Li N."/>
            <person name="Wang J."/>
            <person name="Chen M."/>
            <person name="He Y."/>
            <person name="Tan F."/>
            <person name="Song X."/>
            <person name="Zheng Q."/>
            <person name="Huang R."/>
            <person name="Yang H."/>
            <person name="Du X."/>
            <person name="Chen L."/>
            <person name="Yang M."/>
            <person name="Gaffney P.M."/>
            <person name="Wang S."/>
            <person name="Luo L."/>
            <person name="She Z."/>
            <person name="Ming Y."/>
            <person name="Huang W."/>
            <person name="Zhang S."/>
            <person name="Huang B."/>
            <person name="Zhang Y."/>
            <person name="Qu T."/>
            <person name="Ni P."/>
            <person name="Miao G."/>
            <person name="Wang J."/>
            <person name="Wang Q."/>
            <person name="Steinberg C.E."/>
            <person name="Wang H."/>
            <person name="Li N."/>
            <person name="Qian L."/>
            <person name="Zhang G."/>
            <person name="Li Y."/>
            <person name="Yang H."/>
            <person name="Liu X."/>
            <person name="Wang J."/>
            <person name="Yin Y."/>
            <person name="Wang J."/>
        </authorList>
    </citation>
    <scope>NUCLEOTIDE SEQUENCE [LARGE SCALE GENOMIC DNA]</scope>
    <source>
        <strain evidence="7">05x7-T-G4-1.051#20</strain>
    </source>
</reference>
<dbReference type="InterPro" id="IPR001514">
    <property type="entry name" value="DNA-dir_RNA_pol_30-40kDasu_CS"/>
</dbReference>
<dbReference type="CDD" id="cd00096">
    <property type="entry name" value="Ig"/>
    <property type="match status" value="1"/>
</dbReference>
<dbReference type="GO" id="GO:0046983">
    <property type="term" value="F:protein dimerization activity"/>
    <property type="evidence" value="ECO:0007669"/>
    <property type="project" value="InterPro"/>
</dbReference>
<dbReference type="GO" id="GO:0003899">
    <property type="term" value="F:DNA-directed RNA polymerase activity"/>
    <property type="evidence" value="ECO:0007669"/>
    <property type="project" value="InterPro"/>
</dbReference>
<dbReference type="InParanoid" id="K1RM70"/>
<comment type="subcellular location">
    <subcellularLocation>
        <location evidence="1">Nucleus</location>
    </subcellularLocation>
</comment>
<dbReference type="Pfam" id="PF01000">
    <property type="entry name" value="RNA_pol_A_bac"/>
    <property type="match status" value="1"/>
</dbReference>
<dbReference type="GO" id="GO:0005666">
    <property type="term" value="C:RNA polymerase III complex"/>
    <property type="evidence" value="ECO:0007669"/>
    <property type="project" value="TreeGrafter"/>
</dbReference>
<dbReference type="PANTHER" id="PTHR11800:SF13">
    <property type="entry name" value="DNA-DIRECTED RNA POLYMERASES I AND III SUBUNIT RPAC1"/>
    <property type="match status" value="1"/>
</dbReference>
<evidence type="ECO:0000256" key="5">
    <source>
        <dbReference type="ARBA" id="ARBA00023242"/>
    </source>
</evidence>
<dbReference type="Gene3D" id="3.30.1360.10">
    <property type="entry name" value="RNA polymerase, RBP11-like subunit"/>
    <property type="match status" value="1"/>
</dbReference>
<accession>K1RM70</accession>
<dbReference type="PANTHER" id="PTHR11800">
    <property type="entry name" value="DNA-DIRECTED RNA POLYMERASE"/>
    <property type="match status" value="1"/>
</dbReference>
<evidence type="ECO:0000256" key="6">
    <source>
        <dbReference type="ARBA" id="ARBA00025804"/>
    </source>
</evidence>
<dbReference type="Pfam" id="PF01193">
    <property type="entry name" value="RNA_pol_L"/>
    <property type="match status" value="1"/>
</dbReference>
<dbReference type="PROSITE" id="PS00446">
    <property type="entry name" value="RNA_POL_D_30KD"/>
    <property type="match status" value="1"/>
</dbReference>
<dbReference type="InterPro" id="IPR036603">
    <property type="entry name" value="RBP11-like"/>
</dbReference>
<dbReference type="SUPFAM" id="SSF55257">
    <property type="entry name" value="RBP11-like subunits of RNA polymerase"/>
    <property type="match status" value="1"/>
</dbReference>
<dbReference type="InterPro" id="IPR050518">
    <property type="entry name" value="Rpo3/RPB3_RNA_Pol_subunit"/>
</dbReference>
<dbReference type="SUPFAM" id="SSF48726">
    <property type="entry name" value="Immunoglobulin"/>
    <property type="match status" value="1"/>
</dbReference>
<dbReference type="InterPro" id="IPR022842">
    <property type="entry name" value="RNAP_Rpo3/Rpb3/RPAC1"/>
</dbReference>
<dbReference type="Gene3D" id="2.170.120.12">
    <property type="entry name" value="DNA-directed RNA polymerase, insert domain"/>
    <property type="match status" value="1"/>
</dbReference>
<keyword evidence="3 7" id="KW-0240">DNA-directed RNA polymerase</keyword>
<dbReference type="Pfam" id="PF13927">
    <property type="entry name" value="Ig_3"/>
    <property type="match status" value="1"/>
</dbReference>
<keyword evidence="5" id="KW-0539">Nucleus</keyword>
<comment type="similarity">
    <text evidence="6">Belongs to the archaeal Rpo3/eukaryotic RPB3 RNA polymerase subunit family.</text>
</comment>
<dbReference type="InterPro" id="IPR003599">
    <property type="entry name" value="Ig_sub"/>
</dbReference>
<gene>
    <name evidence="7" type="ORF">CGI_10023906</name>
</gene>
<dbReference type="SMART" id="SM00409">
    <property type="entry name" value="IG"/>
    <property type="match status" value="1"/>
</dbReference>
<dbReference type="InterPro" id="IPR013783">
    <property type="entry name" value="Ig-like_fold"/>
</dbReference>
<dbReference type="AlphaFoldDB" id="K1RM70"/>
<dbReference type="SMART" id="SM00662">
    <property type="entry name" value="RPOLD"/>
    <property type="match status" value="1"/>
</dbReference>
<dbReference type="SMART" id="SM00408">
    <property type="entry name" value="IGc2"/>
    <property type="match status" value="1"/>
</dbReference>
<dbReference type="FunFam" id="2.170.120.12:FF:000003">
    <property type="entry name" value="Dna-directed rna polymerases i and iii subunit"/>
    <property type="match status" value="1"/>
</dbReference>
<dbReference type="InterPro" id="IPR011263">
    <property type="entry name" value="DNA-dir_RNA_pol_RpoA/D/Rpb3"/>
</dbReference>
<keyword evidence="4" id="KW-0804">Transcription</keyword>
<evidence type="ECO:0000313" key="7">
    <source>
        <dbReference type="EMBL" id="EKC42685.1"/>
    </source>
</evidence>
<sequence length="472" mass="54082">MNISEDTRTRVTLNEHGVDNVHSTDFPGEYPDFDDAWDFKKFKKNFRIDMIKMNDDELEFDMVGIDAAIANAFRRILLAEVPTMAIEKVHIYNNTSIIQDEVLAHRLGLIPIKADPRLFEYKSEGEDFSPEDTIIFQLKVKCTKNSQAKDTTDPDEMYKDHKVTTKHLKWIPMKGQDTIFKEGDLRPVNDDILIAKLRPGQEIDIRVFCNKGIGKDHAKFSPVATASYRLLPEIYLKSPVTGALAEKLQSCFSPGVIVIDTENGNKVARVANARKDTCSREVFRHDNLKDLVELKKVRDHFIFSVESTGILPPDILVEEAIKVLMKKCQDFMIYHLDRMDDRNWRIIIFVSLFHIVLSQDTFYFSSKPEDMDVIEGSEVLLRCDVSNRQHIVFSWAHNNKPIVPTSRRFQEGSHLHILRVTREEDSGTFSCIATNKTSGYSLVSEAALNIQCKYHGTCIDTSIQPPNFLKCF</sequence>
<evidence type="ECO:0000256" key="1">
    <source>
        <dbReference type="ARBA" id="ARBA00004123"/>
    </source>
</evidence>
<dbReference type="PROSITE" id="PS50835">
    <property type="entry name" value="IG_LIKE"/>
    <property type="match status" value="1"/>
</dbReference>
<proteinExistence type="inferred from homology"/>
<dbReference type="EMBL" id="JH818634">
    <property type="protein sequence ID" value="EKC42685.1"/>
    <property type="molecule type" value="Genomic_DNA"/>
</dbReference>
<dbReference type="GO" id="GO:0003677">
    <property type="term" value="F:DNA binding"/>
    <property type="evidence" value="ECO:0007669"/>
    <property type="project" value="InterPro"/>
</dbReference>
<dbReference type="HOGENOM" id="CLU_038421_0_1_1"/>
<dbReference type="InterPro" id="IPR036179">
    <property type="entry name" value="Ig-like_dom_sf"/>
</dbReference>
<protein>
    <recommendedName>
        <fullName evidence="2">DNA-directed RNA polymerases I and III subunit RPAC1</fullName>
    </recommendedName>
</protein>
<dbReference type="InterPro" id="IPR036643">
    <property type="entry name" value="RNApol_insert_sf"/>
</dbReference>
<dbReference type="GO" id="GO:0006351">
    <property type="term" value="P:DNA-templated transcription"/>
    <property type="evidence" value="ECO:0007669"/>
    <property type="project" value="InterPro"/>
</dbReference>
<dbReference type="InterPro" id="IPR011262">
    <property type="entry name" value="DNA-dir_RNA_pol_insert"/>
</dbReference>
<dbReference type="InterPro" id="IPR007110">
    <property type="entry name" value="Ig-like_dom"/>
</dbReference>